<keyword evidence="2" id="KW-0808">Transferase</keyword>
<dbReference type="SUPFAM" id="SSF53335">
    <property type="entry name" value="S-adenosyl-L-methionine-dependent methyltransferases"/>
    <property type="match status" value="1"/>
</dbReference>
<dbReference type="AlphaFoldDB" id="A0ABD5WJP2"/>
<sequence>MRIPTTEDFAELESWGLVEDPMAAIADYSDERAERRWDNDRHCRAHREHAENQSEEFLADAQAYYRSMDRPIDRRKWAFLKRRKAWFHPPVEWGRFAATDASRILDLGCGDGDVTQRVAEFVAGRWTQTGYDGAPMEIVGVDLNESRVRNARKLAESPHEKITLTFEQADATDRLDYGEDFFDYALLNGVFEVLDDENFEAVRDEVSRVTAIGLYVRDLLDDYEGLHPRPDLPDSLADRGFETVARHKIFEEPFAEEGTTDPLAVWPMNVHQVLFAEASDVSSLADRY</sequence>
<dbReference type="CDD" id="cd02440">
    <property type="entry name" value="AdoMet_MTases"/>
    <property type="match status" value="1"/>
</dbReference>
<dbReference type="Proteomes" id="UP001596407">
    <property type="component" value="Unassembled WGS sequence"/>
</dbReference>
<dbReference type="Pfam" id="PF13847">
    <property type="entry name" value="Methyltransf_31"/>
    <property type="match status" value="1"/>
</dbReference>
<dbReference type="InterPro" id="IPR025714">
    <property type="entry name" value="Methyltranfer_dom"/>
</dbReference>
<dbReference type="RefSeq" id="WP_276282385.1">
    <property type="nucleotide sequence ID" value="NZ_CP119810.1"/>
</dbReference>
<dbReference type="EC" id="2.1.-.-" evidence="2"/>
<gene>
    <name evidence="2" type="ORF">ACFQJ6_01855</name>
</gene>
<keyword evidence="3" id="KW-1185">Reference proteome</keyword>
<proteinExistence type="predicted"/>
<dbReference type="GO" id="GO:0032259">
    <property type="term" value="P:methylation"/>
    <property type="evidence" value="ECO:0007669"/>
    <property type="project" value="UniProtKB-KW"/>
</dbReference>
<organism evidence="2 3">
    <name type="scientific">Halorussus caseinilyticus</name>
    <dbReference type="NCBI Taxonomy" id="3034025"/>
    <lineage>
        <taxon>Archaea</taxon>
        <taxon>Methanobacteriati</taxon>
        <taxon>Methanobacteriota</taxon>
        <taxon>Stenosarchaea group</taxon>
        <taxon>Halobacteria</taxon>
        <taxon>Halobacteriales</taxon>
        <taxon>Haladaptataceae</taxon>
        <taxon>Halorussus</taxon>
    </lineage>
</organism>
<evidence type="ECO:0000313" key="3">
    <source>
        <dbReference type="Proteomes" id="UP001596407"/>
    </source>
</evidence>
<dbReference type="EMBL" id="JBHSZH010000001">
    <property type="protein sequence ID" value="MFC7079065.1"/>
    <property type="molecule type" value="Genomic_DNA"/>
</dbReference>
<dbReference type="GO" id="GO:0008168">
    <property type="term" value="F:methyltransferase activity"/>
    <property type="evidence" value="ECO:0007669"/>
    <property type="project" value="UniProtKB-KW"/>
</dbReference>
<evidence type="ECO:0000259" key="1">
    <source>
        <dbReference type="Pfam" id="PF13847"/>
    </source>
</evidence>
<accession>A0ABD5WJP2</accession>
<dbReference type="Gene3D" id="3.40.50.150">
    <property type="entry name" value="Vaccinia Virus protein VP39"/>
    <property type="match status" value="1"/>
</dbReference>
<evidence type="ECO:0000313" key="2">
    <source>
        <dbReference type="EMBL" id="MFC7079065.1"/>
    </source>
</evidence>
<comment type="caution">
    <text evidence="2">The sequence shown here is derived from an EMBL/GenBank/DDBJ whole genome shotgun (WGS) entry which is preliminary data.</text>
</comment>
<keyword evidence="2" id="KW-0489">Methyltransferase</keyword>
<reference evidence="2 3" key="1">
    <citation type="journal article" date="2019" name="Int. J. Syst. Evol. Microbiol.">
        <title>The Global Catalogue of Microorganisms (GCM) 10K type strain sequencing project: providing services to taxonomists for standard genome sequencing and annotation.</title>
        <authorList>
            <consortium name="The Broad Institute Genomics Platform"/>
            <consortium name="The Broad Institute Genome Sequencing Center for Infectious Disease"/>
            <person name="Wu L."/>
            <person name="Ma J."/>
        </authorList>
    </citation>
    <scope>NUCLEOTIDE SEQUENCE [LARGE SCALE GENOMIC DNA]</scope>
    <source>
        <strain evidence="2 3">DT72</strain>
    </source>
</reference>
<dbReference type="GeneID" id="79305512"/>
<feature type="domain" description="Methyltransferase" evidence="1">
    <location>
        <begin position="100"/>
        <end position="211"/>
    </location>
</feature>
<protein>
    <submittedName>
        <fullName evidence="2">Class I SAM-dependent methyltransferase</fullName>
        <ecNumber evidence="2">2.1.-.-</ecNumber>
    </submittedName>
</protein>
<name>A0ABD5WJP2_9EURY</name>
<dbReference type="InterPro" id="IPR029063">
    <property type="entry name" value="SAM-dependent_MTases_sf"/>
</dbReference>